<evidence type="ECO:0000313" key="2">
    <source>
        <dbReference type="EMBL" id="CCD20704.1"/>
    </source>
</evidence>
<feature type="compositionally biased region" description="Basic residues" evidence="1">
    <location>
        <begin position="104"/>
        <end position="134"/>
    </location>
</feature>
<evidence type="ECO:0000256" key="1">
    <source>
        <dbReference type="SAM" id="MobiDB-lite"/>
    </source>
</evidence>
<evidence type="ECO:0000313" key="3">
    <source>
        <dbReference type="Proteomes" id="UP000009027"/>
    </source>
</evidence>
<organism evidence="2 3">
    <name type="scientific">Trypanosoma vivax (strain Y486)</name>
    <dbReference type="NCBI Taxonomy" id="1055687"/>
    <lineage>
        <taxon>Eukaryota</taxon>
        <taxon>Discoba</taxon>
        <taxon>Euglenozoa</taxon>
        <taxon>Kinetoplastea</taxon>
        <taxon>Metakinetoplastina</taxon>
        <taxon>Trypanosomatida</taxon>
        <taxon>Trypanosomatidae</taxon>
        <taxon>Trypanosoma</taxon>
        <taxon>Duttonella</taxon>
    </lineage>
</organism>
<dbReference type="Proteomes" id="UP000009027">
    <property type="component" value="Unassembled WGS sequence"/>
</dbReference>
<dbReference type="AlphaFoldDB" id="F9WT15"/>
<dbReference type="VEuPathDB" id="TriTrypDB:TvY486_0035650"/>
<name>F9WT15_TRYVY</name>
<sequence length="134" mass="15619">MAKKPLKEAAMERHVRKRKTQTEVQRIMPGEADRKRGGDSMAQRAKQCAGEYTQMERKKARNRAYTRPQTGRTPRGDRLWPGQGGTVERRRAKKQRDSAETRLTRHATKKKMPHLSTQKHQHAQRAKQRAPVRE</sequence>
<feature type="compositionally biased region" description="Basic and acidic residues" evidence="1">
    <location>
        <begin position="1"/>
        <end position="13"/>
    </location>
</feature>
<protein>
    <submittedName>
        <fullName evidence="2">Uncharacterized protein</fullName>
    </submittedName>
</protein>
<reference evidence="2 3" key="1">
    <citation type="journal article" date="2012" name="Proc. Natl. Acad. Sci. U.S.A.">
        <title>Antigenic diversity is generated by distinct evolutionary mechanisms in African trypanosome species.</title>
        <authorList>
            <person name="Jackson A.P."/>
            <person name="Berry A."/>
            <person name="Aslett M."/>
            <person name="Allison H.C."/>
            <person name="Burton P."/>
            <person name="Vavrova-Anderson J."/>
            <person name="Brown R."/>
            <person name="Browne H."/>
            <person name="Corton N."/>
            <person name="Hauser H."/>
            <person name="Gamble J."/>
            <person name="Gilderthorp R."/>
            <person name="Marcello L."/>
            <person name="McQuillan J."/>
            <person name="Otto T.D."/>
            <person name="Quail M.A."/>
            <person name="Sanders M.J."/>
            <person name="van Tonder A."/>
            <person name="Ginger M.L."/>
            <person name="Field M.C."/>
            <person name="Barry J.D."/>
            <person name="Hertz-Fowler C."/>
            <person name="Berriman M."/>
        </authorList>
    </citation>
    <scope>NUCLEOTIDE SEQUENCE</scope>
    <source>
        <strain evidence="2 3">Y486</strain>
    </source>
</reference>
<feature type="region of interest" description="Disordered" evidence="1">
    <location>
        <begin position="1"/>
        <end position="134"/>
    </location>
</feature>
<dbReference type="EMBL" id="CAEX01006138">
    <property type="protein sequence ID" value="CCD20704.1"/>
    <property type="molecule type" value="Genomic_DNA"/>
</dbReference>
<keyword evidence="3" id="KW-1185">Reference proteome</keyword>
<gene>
    <name evidence="2" type="ORF">TvY486_0035650</name>
</gene>
<proteinExistence type="predicted"/>
<accession>F9WT15</accession>